<dbReference type="EMBL" id="JAHRIQ010059244">
    <property type="protein sequence ID" value="MEQ2240457.1"/>
    <property type="molecule type" value="Genomic_DNA"/>
</dbReference>
<organism evidence="1 2">
    <name type="scientific">Ilyodon furcidens</name>
    <name type="common">goldbreast splitfin</name>
    <dbReference type="NCBI Taxonomy" id="33524"/>
    <lineage>
        <taxon>Eukaryota</taxon>
        <taxon>Metazoa</taxon>
        <taxon>Chordata</taxon>
        <taxon>Craniata</taxon>
        <taxon>Vertebrata</taxon>
        <taxon>Euteleostomi</taxon>
        <taxon>Actinopterygii</taxon>
        <taxon>Neopterygii</taxon>
        <taxon>Teleostei</taxon>
        <taxon>Neoteleostei</taxon>
        <taxon>Acanthomorphata</taxon>
        <taxon>Ovalentaria</taxon>
        <taxon>Atherinomorphae</taxon>
        <taxon>Cyprinodontiformes</taxon>
        <taxon>Goodeidae</taxon>
        <taxon>Ilyodon</taxon>
    </lineage>
</organism>
<accession>A0ABV0U9T4</accession>
<reference evidence="1 2" key="1">
    <citation type="submission" date="2021-06" db="EMBL/GenBank/DDBJ databases">
        <authorList>
            <person name="Palmer J.M."/>
        </authorList>
    </citation>
    <scope>NUCLEOTIDE SEQUENCE [LARGE SCALE GENOMIC DNA]</scope>
    <source>
        <strain evidence="2">if_2019</strain>
        <tissue evidence="1">Muscle</tissue>
    </source>
</reference>
<evidence type="ECO:0000313" key="1">
    <source>
        <dbReference type="EMBL" id="MEQ2240457.1"/>
    </source>
</evidence>
<comment type="caution">
    <text evidence="1">The sequence shown here is derived from an EMBL/GenBank/DDBJ whole genome shotgun (WGS) entry which is preliminary data.</text>
</comment>
<gene>
    <name evidence="1" type="ORF">ILYODFUR_015171</name>
</gene>
<name>A0ABV0U9T4_9TELE</name>
<keyword evidence="2" id="KW-1185">Reference proteome</keyword>
<proteinExistence type="predicted"/>
<evidence type="ECO:0000313" key="2">
    <source>
        <dbReference type="Proteomes" id="UP001482620"/>
    </source>
</evidence>
<protein>
    <submittedName>
        <fullName evidence="1">Uncharacterized protein</fullName>
    </submittedName>
</protein>
<sequence length="99" mass="11468">MCPKLLRLNLIQLQTLLVWDLNDKFDSVTTHRYFYLDTIYIVSPEAETSDSTLKLMLDLVKNIATVLKVFNCRKQCFDQAVILPTELVSFSATWEILLP</sequence>
<dbReference type="Proteomes" id="UP001482620">
    <property type="component" value="Unassembled WGS sequence"/>
</dbReference>